<evidence type="ECO:0000313" key="2">
    <source>
        <dbReference type="EMBL" id="GGI00658.1"/>
    </source>
</evidence>
<sequence length="262" mass="28288">MNLLPPPQANNAAVFDSPLPLLVLDFDGTICLGDGPVHAYAEAAARRLPAATSGPLLEALEHFLSNGPGCRPYPDGYAAVADLFGPHLHANQLNAAFTESRQRLASGDVAITPPPGLADFLDNLTGRALRVVVTNAPSSGVNESLRTLGLQDHIDVVRADAGKPAGFSELLPQMLRHRAHHRLLSVGDIWENDLRLPHEAGCATAYIDRHNHPSGPTTLHGPDFPSLYPAIDAWAENPERFREHRPTTTDPQRIVADHTNHD</sequence>
<gene>
    <name evidence="2" type="ORF">GCM10007170_38310</name>
</gene>
<evidence type="ECO:0000256" key="1">
    <source>
        <dbReference type="SAM" id="MobiDB-lite"/>
    </source>
</evidence>
<proteinExistence type="predicted"/>
<comment type="caution">
    <text evidence="2">The sequence shown here is derived from an EMBL/GenBank/DDBJ whole genome shotgun (WGS) entry which is preliminary data.</text>
</comment>
<dbReference type="InterPro" id="IPR036412">
    <property type="entry name" value="HAD-like_sf"/>
</dbReference>
<dbReference type="SUPFAM" id="SSF56784">
    <property type="entry name" value="HAD-like"/>
    <property type="match status" value="1"/>
</dbReference>
<organism evidence="2 3">
    <name type="scientific">Arthrobacter liuii</name>
    <dbReference type="NCBI Taxonomy" id="1476996"/>
    <lineage>
        <taxon>Bacteria</taxon>
        <taxon>Bacillati</taxon>
        <taxon>Actinomycetota</taxon>
        <taxon>Actinomycetes</taxon>
        <taxon>Micrococcales</taxon>
        <taxon>Micrococcaceae</taxon>
        <taxon>Arthrobacter</taxon>
    </lineage>
</organism>
<dbReference type="InterPro" id="IPR023214">
    <property type="entry name" value="HAD_sf"/>
</dbReference>
<dbReference type="PROSITE" id="PS01302">
    <property type="entry name" value="UPF0758"/>
    <property type="match status" value="1"/>
</dbReference>
<dbReference type="Proteomes" id="UP000643279">
    <property type="component" value="Unassembled WGS sequence"/>
</dbReference>
<dbReference type="EMBL" id="BMFW01000028">
    <property type="protein sequence ID" value="GGI00658.1"/>
    <property type="molecule type" value="Genomic_DNA"/>
</dbReference>
<name>A0ABQ2AZZ6_9MICC</name>
<dbReference type="InterPro" id="IPR020891">
    <property type="entry name" value="UPF0758_CS"/>
</dbReference>
<accession>A0ABQ2AZZ6</accession>
<dbReference type="Pfam" id="PF00702">
    <property type="entry name" value="Hydrolase"/>
    <property type="match status" value="1"/>
</dbReference>
<protein>
    <recommendedName>
        <fullName evidence="4">FMN phosphatase YigB, HAD superfamily</fullName>
    </recommendedName>
</protein>
<evidence type="ECO:0008006" key="4">
    <source>
        <dbReference type="Google" id="ProtNLM"/>
    </source>
</evidence>
<dbReference type="Gene3D" id="3.40.50.1000">
    <property type="entry name" value="HAD superfamily/HAD-like"/>
    <property type="match status" value="1"/>
</dbReference>
<evidence type="ECO:0000313" key="3">
    <source>
        <dbReference type="Proteomes" id="UP000643279"/>
    </source>
</evidence>
<keyword evidence="3" id="KW-1185">Reference proteome</keyword>
<feature type="region of interest" description="Disordered" evidence="1">
    <location>
        <begin position="242"/>
        <end position="262"/>
    </location>
</feature>
<reference evidence="3" key="1">
    <citation type="journal article" date="2019" name="Int. J. Syst. Evol. Microbiol.">
        <title>The Global Catalogue of Microorganisms (GCM) 10K type strain sequencing project: providing services to taxonomists for standard genome sequencing and annotation.</title>
        <authorList>
            <consortium name="The Broad Institute Genomics Platform"/>
            <consortium name="The Broad Institute Genome Sequencing Center for Infectious Disease"/>
            <person name="Wu L."/>
            <person name="Ma J."/>
        </authorList>
    </citation>
    <scope>NUCLEOTIDE SEQUENCE [LARGE SCALE GENOMIC DNA]</scope>
    <source>
        <strain evidence="3">CGMCC 1.12778</strain>
    </source>
</reference>
<dbReference type="RefSeq" id="WP_188573126.1">
    <property type="nucleotide sequence ID" value="NZ_BMFW01000028.1"/>
</dbReference>